<keyword evidence="4 6" id="KW-1133">Transmembrane helix</keyword>
<evidence type="ECO:0000256" key="2">
    <source>
        <dbReference type="ARBA" id="ARBA00022475"/>
    </source>
</evidence>
<evidence type="ECO:0000259" key="7">
    <source>
        <dbReference type="Pfam" id="PF00482"/>
    </source>
</evidence>
<evidence type="ECO:0000313" key="8">
    <source>
        <dbReference type="EMBL" id="SHO52831.1"/>
    </source>
</evidence>
<accession>A0A1M7YJM9</accession>
<dbReference type="AlphaFoldDB" id="A0A1M7YJM9"/>
<organism evidence="8 9">
    <name type="scientific">Anaerocolumna xylanovorans DSM 12503</name>
    <dbReference type="NCBI Taxonomy" id="1121345"/>
    <lineage>
        <taxon>Bacteria</taxon>
        <taxon>Bacillati</taxon>
        <taxon>Bacillota</taxon>
        <taxon>Clostridia</taxon>
        <taxon>Lachnospirales</taxon>
        <taxon>Lachnospiraceae</taxon>
        <taxon>Anaerocolumna</taxon>
    </lineage>
</organism>
<dbReference type="PANTHER" id="PTHR35007:SF2">
    <property type="entry name" value="PILUS ASSEMBLE PROTEIN"/>
    <property type="match status" value="1"/>
</dbReference>
<keyword evidence="9" id="KW-1185">Reference proteome</keyword>
<evidence type="ECO:0000256" key="3">
    <source>
        <dbReference type="ARBA" id="ARBA00022692"/>
    </source>
</evidence>
<dbReference type="PANTHER" id="PTHR35007">
    <property type="entry name" value="INTEGRAL MEMBRANE PROTEIN-RELATED"/>
    <property type="match status" value="1"/>
</dbReference>
<dbReference type="OrthoDB" id="9793966at2"/>
<gene>
    <name evidence="8" type="ORF">SAMN02745217_03822</name>
</gene>
<evidence type="ECO:0000256" key="6">
    <source>
        <dbReference type="SAM" id="Phobius"/>
    </source>
</evidence>
<evidence type="ECO:0000256" key="1">
    <source>
        <dbReference type="ARBA" id="ARBA00004651"/>
    </source>
</evidence>
<feature type="domain" description="Type II secretion system protein GspF" evidence="7">
    <location>
        <begin position="158"/>
        <end position="283"/>
    </location>
</feature>
<dbReference type="GO" id="GO:0005886">
    <property type="term" value="C:plasma membrane"/>
    <property type="evidence" value="ECO:0007669"/>
    <property type="project" value="UniProtKB-SubCell"/>
</dbReference>
<evidence type="ECO:0000313" key="9">
    <source>
        <dbReference type="Proteomes" id="UP000184612"/>
    </source>
</evidence>
<comment type="subcellular location">
    <subcellularLocation>
        <location evidence="1">Cell membrane</location>
        <topology evidence="1">Multi-pass membrane protein</topology>
    </subcellularLocation>
</comment>
<sequence>MFLSIGSVVLLSIGSLFALIYIILLAGSRKYKDFILALDEKNYPLHDLYGVGYRLLDVIHYRYNSKRELERHKEFELVYGERYADFYLSANAAQRITLSFTLFIAGFAFFGIVNDITVLMVFFMFSGVAYYYYATLASKVIKKKSEELLSEFPDVVAKLALLINAGMIMKEAWKKIAFNGTGLIYEEMKKTVDEMENGKAELDAYYDFGVRCVIPEIKKFTSTMMQGLVKGNQEFAIMIREQSKEMWEKKQHLVKQQGEKAASKLLLPICLMFIGILIMIIVPIFTNLGV</sequence>
<dbReference type="InterPro" id="IPR018076">
    <property type="entry name" value="T2SS_GspF_dom"/>
</dbReference>
<feature type="transmembrane region" description="Helical" evidence="6">
    <location>
        <begin position="6"/>
        <end position="26"/>
    </location>
</feature>
<dbReference type="Pfam" id="PF00482">
    <property type="entry name" value="T2SSF"/>
    <property type="match status" value="1"/>
</dbReference>
<feature type="transmembrane region" description="Helical" evidence="6">
    <location>
        <begin position="92"/>
        <end position="110"/>
    </location>
</feature>
<dbReference type="Proteomes" id="UP000184612">
    <property type="component" value="Unassembled WGS sequence"/>
</dbReference>
<reference evidence="8 9" key="1">
    <citation type="submission" date="2016-12" db="EMBL/GenBank/DDBJ databases">
        <authorList>
            <person name="Song W.-J."/>
            <person name="Kurnit D.M."/>
        </authorList>
    </citation>
    <scope>NUCLEOTIDE SEQUENCE [LARGE SCALE GENOMIC DNA]</scope>
    <source>
        <strain evidence="8 9">DSM 12503</strain>
    </source>
</reference>
<evidence type="ECO:0000256" key="4">
    <source>
        <dbReference type="ARBA" id="ARBA00022989"/>
    </source>
</evidence>
<feature type="transmembrane region" description="Helical" evidence="6">
    <location>
        <begin position="116"/>
        <end position="134"/>
    </location>
</feature>
<name>A0A1M7YJM9_9FIRM</name>
<evidence type="ECO:0000256" key="5">
    <source>
        <dbReference type="ARBA" id="ARBA00023136"/>
    </source>
</evidence>
<keyword evidence="5 6" id="KW-0472">Membrane</keyword>
<dbReference type="STRING" id="1121345.SAMN02745217_03822"/>
<dbReference type="RefSeq" id="WP_073590470.1">
    <property type="nucleotide sequence ID" value="NZ_FRFD01000012.1"/>
</dbReference>
<dbReference type="EMBL" id="FRFD01000012">
    <property type="protein sequence ID" value="SHO52831.1"/>
    <property type="molecule type" value="Genomic_DNA"/>
</dbReference>
<keyword evidence="2" id="KW-1003">Cell membrane</keyword>
<keyword evidence="3 6" id="KW-0812">Transmembrane</keyword>
<proteinExistence type="predicted"/>
<protein>
    <submittedName>
        <fullName evidence="8">Type II secretion system protein F (GspF)</fullName>
    </submittedName>
</protein>
<feature type="transmembrane region" description="Helical" evidence="6">
    <location>
        <begin position="265"/>
        <end position="285"/>
    </location>
</feature>